<dbReference type="Proteomes" id="UP000187495">
    <property type="component" value="Unassembled WGS sequence"/>
</dbReference>
<comment type="cofactor">
    <cofactor evidence="1">
        <name>FMN</name>
        <dbReference type="ChEBI" id="CHEBI:58210"/>
    </cofactor>
</comment>
<reference evidence="5" key="1">
    <citation type="submission" date="2017-01" db="EMBL/GenBank/DDBJ databases">
        <authorList>
            <person name="Varghese N."/>
            <person name="Submissions S."/>
        </authorList>
    </citation>
    <scope>NUCLEOTIDE SEQUENCE [LARGE SCALE GENOMIC DNA]</scope>
    <source>
        <strain evidence="5">DSM 21768</strain>
    </source>
</reference>
<dbReference type="PANTHER" id="PTHR30543">
    <property type="entry name" value="CHROMATE REDUCTASE"/>
    <property type="match status" value="1"/>
</dbReference>
<organism evidence="4 5">
    <name type="scientific">Moraxella cuniculi DSM 21768</name>
    <dbReference type="NCBI Taxonomy" id="1122245"/>
    <lineage>
        <taxon>Bacteria</taxon>
        <taxon>Pseudomonadati</taxon>
        <taxon>Pseudomonadota</taxon>
        <taxon>Gammaproteobacteria</taxon>
        <taxon>Moraxellales</taxon>
        <taxon>Moraxellaceae</taxon>
        <taxon>Moraxella</taxon>
    </lineage>
</organism>
<dbReference type="GO" id="GO:0005829">
    <property type="term" value="C:cytosol"/>
    <property type="evidence" value="ECO:0007669"/>
    <property type="project" value="TreeGrafter"/>
</dbReference>
<proteinExistence type="predicted"/>
<evidence type="ECO:0000259" key="3">
    <source>
        <dbReference type="Pfam" id="PF03358"/>
    </source>
</evidence>
<name>A0A1N7F403_9GAMM</name>
<evidence type="ECO:0000256" key="2">
    <source>
        <dbReference type="ARBA" id="ARBA00022643"/>
    </source>
</evidence>
<gene>
    <name evidence="4" type="ORF">SAMN02745664_10987</name>
</gene>
<dbReference type="EMBL" id="FTNU01000009">
    <property type="protein sequence ID" value="SIR95110.1"/>
    <property type="molecule type" value="Genomic_DNA"/>
</dbReference>
<evidence type="ECO:0000313" key="4">
    <source>
        <dbReference type="EMBL" id="SIR95110.1"/>
    </source>
</evidence>
<dbReference type="GO" id="GO:0010181">
    <property type="term" value="F:FMN binding"/>
    <property type="evidence" value="ECO:0007669"/>
    <property type="project" value="TreeGrafter"/>
</dbReference>
<sequence length="181" mass="19326">MTKQVAVLIGSASQNSVNRWAFDYLQTVAPQSLQFTIVPIAHLPLYDRDLDTKSVPAYDEFRAAIKAADAVLWISPEHNGGASAMLKNAIDIGSRPMGQSAWTGKPLALMSVNAGASPRVTDQLRTLATGPALNMPTLPFAANVGDIFAGAFNEQGELVSEKGKATLQGFANAFAEFIEKF</sequence>
<dbReference type="InterPro" id="IPR050712">
    <property type="entry name" value="NAD(P)H-dep_reductase"/>
</dbReference>
<dbReference type="RefSeq" id="WP_076555440.1">
    <property type="nucleotide sequence ID" value="NZ_FTNU01000009.1"/>
</dbReference>
<dbReference type="SUPFAM" id="SSF52218">
    <property type="entry name" value="Flavoproteins"/>
    <property type="match status" value="1"/>
</dbReference>
<keyword evidence="5" id="KW-1185">Reference proteome</keyword>
<dbReference type="InterPro" id="IPR005025">
    <property type="entry name" value="FMN_Rdtase-like_dom"/>
</dbReference>
<dbReference type="AlphaFoldDB" id="A0A1N7F403"/>
<keyword evidence="2" id="KW-0285">Flavoprotein</keyword>
<keyword evidence="2" id="KW-0288">FMN</keyword>
<dbReference type="PANTHER" id="PTHR30543:SF21">
    <property type="entry name" value="NAD(P)H-DEPENDENT FMN REDUCTASE LOT6"/>
    <property type="match status" value="1"/>
</dbReference>
<dbReference type="Pfam" id="PF03358">
    <property type="entry name" value="FMN_red"/>
    <property type="match status" value="1"/>
</dbReference>
<dbReference type="InterPro" id="IPR029039">
    <property type="entry name" value="Flavoprotein-like_sf"/>
</dbReference>
<evidence type="ECO:0000313" key="5">
    <source>
        <dbReference type="Proteomes" id="UP000187495"/>
    </source>
</evidence>
<protein>
    <submittedName>
        <fullName evidence="4">Chromate reductase</fullName>
    </submittedName>
</protein>
<dbReference type="GO" id="GO:0016491">
    <property type="term" value="F:oxidoreductase activity"/>
    <property type="evidence" value="ECO:0007669"/>
    <property type="project" value="InterPro"/>
</dbReference>
<accession>A0A1N7F403</accession>
<dbReference type="Gene3D" id="3.40.50.360">
    <property type="match status" value="1"/>
</dbReference>
<dbReference type="STRING" id="34061.B0189_07455"/>
<evidence type="ECO:0000256" key="1">
    <source>
        <dbReference type="ARBA" id="ARBA00001917"/>
    </source>
</evidence>
<feature type="domain" description="NADPH-dependent FMN reductase-like" evidence="3">
    <location>
        <begin position="5"/>
        <end position="139"/>
    </location>
</feature>